<protein>
    <submittedName>
        <fullName evidence="1">Uncharacterized protein</fullName>
    </submittedName>
</protein>
<reference evidence="1" key="1">
    <citation type="submission" date="2022-08" db="EMBL/GenBank/DDBJ databases">
        <title>Genome Sequence of Lecanicillium fungicola.</title>
        <authorList>
            <person name="Buettner E."/>
        </authorList>
    </citation>
    <scope>NUCLEOTIDE SEQUENCE</scope>
    <source>
        <strain evidence="1">Babe33</strain>
    </source>
</reference>
<dbReference type="EMBL" id="JANJQO010000258">
    <property type="protein sequence ID" value="KAJ2979713.1"/>
    <property type="molecule type" value="Genomic_DNA"/>
</dbReference>
<evidence type="ECO:0000313" key="2">
    <source>
        <dbReference type="Proteomes" id="UP001143910"/>
    </source>
</evidence>
<keyword evidence="2" id="KW-1185">Reference proteome</keyword>
<sequence length="596" mass="66385">MDGTILPKLPELKLFTSPDKVNAEDLVTKWLSSVQECFSLRNFERLDELLVKDAWWRDILGLGWDFSTKQGTEKIIQHLACSKVVVSDLKPCSSGGLKPAIVEWDGQAWIQAGFTFTTEHGKCCGLVRLKNDSEMSWKAWAVYTELKELHYQEALEMHRRQSRAAASNKPLENGHYTAQYPEVLIVGAGQAGVSLAARLKHMGIKALLLERHASVGDAWRARYDSVTLNTPTFTDHYPFMKYPENWPEWLTGSQAADFLQHYAQLMHLEVLVNSTVTSVKRTDDLYAVQVSAPDGMQTLHAKHVVLATGVYSDNPIVPRFQGQDNFKGTIYHSSQRKSGGLIPDISQKSVVIIGCSTSGHDIAQDFVNCGAKRVTMIQRHPIFTLSTDSWKTLQLGLWNMEGLTTEEADLLGNSLPIAVVRAMSIGVTRAMAEMDKELLDGLRRAGMALRTGEDGYGLADHQLIKGGHYYIDQGACEMIENGRIRVQYCEGGVRELGENSVTLVDGTKIDADVVVLATGFEKNIENVRKLMGDEVAATLEGFGDLDDEQERIGWWRPTGVDGCWYMTGSFMWCRQFSRVLALQIAAQLRGYNTVGL</sequence>
<accession>A0ACC1NMY1</accession>
<organism evidence="1 2">
    <name type="scientific">Zarea fungicola</name>
    <dbReference type="NCBI Taxonomy" id="93591"/>
    <lineage>
        <taxon>Eukaryota</taxon>
        <taxon>Fungi</taxon>
        <taxon>Dikarya</taxon>
        <taxon>Ascomycota</taxon>
        <taxon>Pezizomycotina</taxon>
        <taxon>Sordariomycetes</taxon>
        <taxon>Hypocreomycetidae</taxon>
        <taxon>Hypocreales</taxon>
        <taxon>Cordycipitaceae</taxon>
        <taxon>Zarea</taxon>
    </lineage>
</organism>
<comment type="caution">
    <text evidence="1">The sequence shown here is derived from an EMBL/GenBank/DDBJ whole genome shotgun (WGS) entry which is preliminary data.</text>
</comment>
<name>A0ACC1NMY1_9HYPO</name>
<dbReference type="Proteomes" id="UP001143910">
    <property type="component" value="Unassembled WGS sequence"/>
</dbReference>
<proteinExistence type="predicted"/>
<evidence type="ECO:0000313" key="1">
    <source>
        <dbReference type="EMBL" id="KAJ2979713.1"/>
    </source>
</evidence>
<gene>
    <name evidence="1" type="ORF">NQ176_g3086</name>
</gene>